<dbReference type="InterPro" id="IPR002735">
    <property type="entry name" value="Transl_init_fac_IF2/IF5_dom"/>
</dbReference>
<proteinExistence type="inferred from homology"/>
<evidence type="ECO:0000256" key="2">
    <source>
        <dbReference type="ARBA" id="ARBA00010397"/>
    </source>
</evidence>
<dbReference type="Gene3D" id="3.30.30.170">
    <property type="match status" value="1"/>
</dbReference>
<dbReference type="PANTHER" id="PTHR23001:SF3">
    <property type="entry name" value="EUKARYOTIC TRANSLATION INITIATION FACTOR 2 SUBUNIT 2"/>
    <property type="match status" value="1"/>
</dbReference>
<dbReference type="NCBIfam" id="NF003067">
    <property type="entry name" value="PRK03988.1"/>
    <property type="match status" value="1"/>
</dbReference>
<dbReference type="SUPFAM" id="SSF100966">
    <property type="entry name" value="Translation initiation factor 2 beta, aIF2beta, N-terminal domain"/>
    <property type="match status" value="1"/>
</dbReference>
<dbReference type="HOGENOM" id="CLU_026663_3_0_2"/>
<protein>
    <recommendedName>
        <fullName evidence="4 9">Translation initiation factor 2 subunit beta</fullName>
    </recommendedName>
    <alternativeName>
        <fullName evidence="7 9">aIF2-beta</fullName>
    </alternativeName>
    <alternativeName>
        <fullName evidence="8 9">eIF-2-beta</fullName>
    </alternativeName>
</protein>
<evidence type="ECO:0000256" key="5">
    <source>
        <dbReference type="ARBA" id="ARBA00022540"/>
    </source>
</evidence>
<evidence type="ECO:0000313" key="11">
    <source>
        <dbReference type="EMBL" id="ADI73406.1"/>
    </source>
</evidence>
<accession>D7E864</accession>
<dbReference type="InterPro" id="IPR016189">
    <property type="entry name" value="Transl_init_fac_IF2/IF5_N"/>
</dbReference>
<reference evidence="11 12" key="1">
    <citation type="submission" date="2010-06" db="EMBL/GenBank/DDBJ databases">
        <title>Complete sequence chromosome of Methanohalobium evestigatum Z-7303.</title>
        <authorList>
            <consortium name="US DOE Joint Genome Institute"/>
            <person name="Lucas S."/>
            <person name="Copeland A."/>
            <person name="Lapidus A."/>
            <person name="Cheng J.-F."/>
            <person name="Bruce D."/>
            <person name="Goodwin L."/>
            <person name="Pitluck S."/>
            <person name="Saunders E."/>
            <person name="Detter J.C."/>
            <person name="Han C."/>
            <person name="Tapia R."/>
            <person name="Land M."/>
            <person name="Hauser L."/>
            <person name="Kyrpides N."/>
            <person name="Mikhailova N."/>
            <person name="Sieprawska-Lupa M."/>
            <person name="Whitman W.B."/>
            <person name="Anderson I."/>
            <person name="Woyke T."/>
        </authorList>
    </citation>
    <scope>NUCLEOTIDE SEQUENCE [LARGE SCALE GENOMIC DNA]</scope>
    <source>
        <strain evidence="12">ATCC BAA-1072 / DSM 3721 / NBRC 107634 / OCM 161 / Z-7303</strain>
    </source>
</reference>
<dbReference type="GO" id="GO:0003743">
    <property type="term" value="F:translation initiation factor activity"/>
    <property type="evidence" value="ECO:0007669"/>
    <property type="project" value="UniProtKB-UniRule"/>
</dbReference>
<keyword evidence="5 9" id="KW-0396">Initiation factor</keyword>
<dbReference type="KEGG" id="mev:Metev_0493"/>
<evidence type="ECO:0000256" key="6">
    <source>
        <dbReference type="ARBA" id="ARBA00022917"/>
    </source>
</evidence>
<dbReference type="Proteomes" id="UP000000391">
    <property type="component" value="Chromosome"/>
</dbReference>
<dbReference type="RefSeq" id="WP_013193974.1">
    <property type="nucleotide sequence ID" value="NC_014253.1"/>
</dbReference>
<organism evidence="11 12">
    <name type="scientific">Methanohalobium evestigatum (strain ATCC BAA-1072 / DSM 3721 / NBRC 107634 / OCM 161 / Z-7303)</name>
    <dbReference type="NCBI Taxonomy" id="644295"/>
    <lineage>
        <taxon>Archaea</taxon>
        <taxon>Methanobacteriati</taxon>
        <taxon>Methanobacteriota</taxon>
        <taxon>Stenosarchaea group</taxon>
        <taxon>Methanomicrobia</taxon>
        <taxon>Methanosarcinales</taxon>
        <taxon>Methanosarcinaceae</taxon>
        <taxon>Methanohalobium</taxon>
    </lineage>
</organism>
<gene>
    <name evidence="9" type="primary">eif2b</name>
    <name evidence="11" type="ordered locus">Metev_0493</name>
</gene>
<dbReference type="HAMAP" id="MF_00232">
    <property type="entry name" value="eIF_2_beta"/>
    <property type="match status" value="1"/>
</dbReference>
<dbReference type="PROSITE" id="PS50926">
    <property type="entry name" value="TRAM"/>
    <property type="match status" value="1"/>
</dbReference>
<dbReference type="SUPFAM" id="SSF75689">
    <property type="entry name" value="Zinc-binding domain of translation initiation factor 2 beta"/>
    <property type="match status" value="1"/>
</dbReference>
<evidence type="ECO:0000256" key="3">
    <source>
        <dbReference type="ARBA" id="ARBA00011243"/>
    </source>
</evidence>
<dbReference type="EMBL" id="CP002069">
    <property type="protein sequence ID" value="ADI73406.1"/>
    <property type="molecule type" value="Genomic_DNA"/>
</dbReference>
<name>D7E864_METEZ</name>
<dbReference type="SUPFAM" id="SSF50249">
    <property type="entry name" value="Nucleic acid-binding proteins"/>
    <property type="match status" value="1"/>
</dbReference>
<dbReference type="GeneID" id="9346112"/>
<keyword evidence="6 9" id="KW-0648">Protein biosynthesis</keyword>
<dbReference type="Pfam" id="PF01938">
    <property type="entry name" value="TRAM"/>
    <property type="match status" value="1"/>
</dbReference>
<dbReference type="NCBIfam" id="TIGR00311">
    <property type="entry name" value="aIF-2beta"/>
    <property type="match status" value="1"/>
</dbReference>
<evidence type="ECO:0000313" key="12">
    <source>
        <dbReference type="Proteomes" id="UP000000391"/>
    </source>
</evidence>
<dbReference type="PANTHER" id="PTHR23001">
    <property type="entry name" value="EUKARYOTIC TRANSLATION INITIATION FACTOR"/>
    <property type="match status" value="1"/>
</dbReference>
<evidence type="ECO:0000256" key="8">
    <source>
        <dbReference type="ARBA" id="ARBA00032408"/>
    </source>
</evidence>
<keyword evidence="12" id="KW-1185">Reference proteome</keyword>
<dbReference type="InterPro" id="IPR004458">
    <property type="entry name" value="TIF2_bsu_arc"/>
</dbReference>
<dbReference type="STRING" id="644295.Metev_0493"/>
<dbReference type="AlphaFoldDB" id="D7E864"/>
<comment type="similarity">
    <text evidence="2 9">Belongs to the eIF-2-beta/eIF-5 family.</text>
</comment>
<evidence type="ECO:0000256" key="1">
    <source>
        <dbReference type="ARBA" id="ARBA00003323"/>
    </source>
</evidence>
<evidence type="ECO:0000259" key="10">
    <source>
        <dbReference type="PROSITE" id="PS50926"/>
    </source>
</evidence>
<dbReference type="InterPro" id="IPR002792">
    <property type="entry name" value="TRAM_dom"/>
</dbReference>
<dbReference type="SMART" id="SM00653">
    <property type="entry name" value="eIF2B_5"/>
    <property type="match status" value="1"/>
</dbReference>
<dbReference type="Pfam" id="PF01873">
    <property type="entry name" value="eIF-5_eIF-2B"/>
    <property type="match status" value="1"/>
</dbReference>
<dbReference type="FunFam" id="3.30.30.170:FF:000001">
    <property type="entry name" value="Eukaryotic translation initiation factor 2 subunit"/>
    <property type="match status" value="1"/>
</dbReference>
<feature type="domain" description="TRAM" evidence="10">
    <location>
        <begin position="153"/>
        <end position="211"/>
    </location>
</feature>
<comment type="function">
    <text evidence="1 9">eIF-2 functions in the early steps of protein synthesis by forming a ternary complex with GTP and initiator tRNA.</text>
</comment>
<dbReference type="NCBIfam" id="NF008993">
    <property type="entry name" value="PRK12336.1"/>
    <property type="match status" value="1"/>
</dbReference>
<comment type="subunit">
    <text evidence="3 9">Heterotrimer composed of an alpha, a beta and a gamma chain.</text>
</comment>
<dbReference type="InterPro" id="IPR016190">
    <property type="entry name" value="Transl_init_fac_IF2/IF5_Zn-bd"/>
</dbReference>
<dbReference type="InterPro" id="IPR012340">
    <property type="entry name" value="NA-bd_OB-fold"/>
</dbReference>
<evidence type="ECO:0000256" key="4">
    <source>
        <dbReference type="ARBA" id="ARBA00022314"/>
    </source>
</evidence>
<evidence type="ECO:0000256" key="7">
    <source>
        <dbReference type="ARBA" id="ARBA00031466"/>
    </source>
</evidence>
<dbReference type="Gene3D" id="2.40.50.140">
    <property type="entry name" value="Nucleic acid-binding proteins"/>
    <property type="match status" value="1"/>
</dbReference>
<sequence length="211" mass="23399">MINIEVDYNDYDSLLDRAMEKMPEMETSDDRFTIPEPKVLQEGKTTILDNFGNIVDVLNRDPEHVLKYLNRELGTAGKIEGSRAVFQGRFPKELIKSNLDSYLNEYVLCTECGRPDTQLEKVDRVLVMKCLACGAHRPIKKKKASSGTTPTVAVEEGKVYDVQITAVGSKGDGIAKLDKFTIFVPGAAKGQNVKVKINRISGNLAFAEKAE</sequence>
<evidence type="ECO:0000256" key="9">
    <source>
        <dbReference type="HAMAP-Rule" id="MF_00232"/>
    </source>
</evidence>
<dbReference type="InterPro" id="IPR045196">
    <property type="entry name" value="IF2/IF5"/>
</dbReference>